<evidence type="ECO:0000313" key="2">
    <source>
        <dbReference type="Proteomes" id="UP000030746"/>
    </source>
</evidence>
<gene>
    <name evidence="1" type="ORF">LOTGIDRAFT_132050</name>
</gene>
<dbReference type="EMBL" id="KB203470">
    <property type="protein sequence ID" value="ESO84544.1"/>
    <property type="molecule type" value="Genomic_DNA"/>
</dbReference>
<dbReference type="HOGENOM" id="CLU_3112414_0_0_1"/>
<organism evidence="1 2">
    <name type="scientific">Lottia gigantea</name>
    <name type="common">Giant owl limpet</name>
    <dbReference type="NCBI Taxonomy" id="225164"/>
    <lineage>
        <taxon>Eukaryota</taxon>
        <taxon>Metazoa</taxon>
        <taxon>Spiralia</taxon>
        <taxon>Lophotrochozoa</taxon>
        <taxon>Mollusca</taxon>
        <taxon>Gastropoda</taxon>
        <taxon>Patellogastropoda</taxon>
        <taxon>Lottioidea</taxon>
        <taxon>Lottiidae</taxon>
        <taxon>Lottia</taxon>
    </lineage>
</organism>
<evidence type="ECO:0000313" key="1">
    <source>
        <dbReference type="EMBL" id="ESO84544.1"/>
    </source>
</evidence>
<reference evidence="1 2" key="1">
    <citation type="journal article" date="2013" name="Nature">
        <title>Insights into bilaterian evolution from three spiralian genomes.</title>
        <authorList>
            <person name="Simakov O."/>
            <person name="Marletaz F."/>
            <person name="Cho S.J."/>
            <person name="Edsinger-Gonzales E."/>
            <person name="Havlak P."/>
            <person name="Hellsten U."/>
            <person name="Kuo D.H."/>
            <person name="Larsson T."/>
            <person name="Lv J."/>
            <person name="Arendt D."/>
            <person name="Savage R."/>
            <person name="Osoegawa K."/>
            <person name="de Jong P."/>
            <person name="Grimwood J."/>
            <person name="Chapman J.A."/>
            <person name="Shapiro H."/>
            <person name="Aerts A."/>
            <person name="Otillar R.P."/>
            <person name="Terry A.Y."/>
            <person name="Boore J.L."/>
            <person name="Grigoriev I.V."/>
            <person name="Lindberg D.R."/>
            <person name="Seaver E.C."/>
            <person name="Weisblat D.A."/>
            <person name="Putnam N.H."/>
            <person name="Rokhsar D.S."/>
        </authorList>
    </citation>
    <scope>NUCLEOTIDE SEQUENCE [LARGE SCALE GENOMIC DNA]</scope>
</reference>
<proteinExistence type="predicted"/>
<dbReference type="KEGG" id="lgi:LOTGIDRAFT_132050"/>
<keyword evidence="2" id="KW-1185">Reference proteome</keyword>
<protein>
    <submittedName>
        <fullName evidence="1">Uncharacterized protein</fullName>
    </submittedName>
</protein>
<sequence>VAVCYCKWLCVTITFIAVCHISCCVSSCQCAYFGGFRNPQSSVLSSVEIQF</sequence>
<dbReference type="RefSeq" id="XP_009064747.1">
    <property type="nucleotide sequence ID" value="XM_009066499.1"/>
</dbReference>
<accession>V4B7H0</accession>
<dbReference type="GeneID" id="20233261"/>
<dbReference type="Proteomes" id="UP000030746">
    <property type="component" value="Unassembled WGS sequence"/>
</dbReference>
<feature type="non-terminal residue" evidence="1">
    <location>
        <position position="1"/>
    </location>
</feature>
<dbReference type="AlphaFoldDB" id="V4B7H0"/>
<name>V4B7H0_LOTGI</name>
<dbReference type="CTD" id="20233261"/>